<gene>
    <name evidence="2" type="ORF">A2672_00330</name>
</gene>
<protein>
    <recommendedName>
        <fullName evidence="1">Xylose isomerase-like TIM barrel domain-containing protein</fullName>
    </recommendedName>
</protein>
<reference evidence="2 3" key="1">
    <citation type="journal article" date="2016" name="Nat. Commun.">
        <title>Thousands of microbial genomes shed light on interconnected biogeochemical processes in an aquifer system.</title>
        <authorList>
            <person name="Anantharaman K."/>
            <person name="Brown C.T."/>
            <person name="Hug L.A."/>
            <person name="Sharon I."/>
            <person name="Castelle C.J."/>
            <person name="Probst A.J."/>
            <person name="Thomas B.C."/>
            <person name="Singh A."/>
            <person name="Wilkins M.J."/>
            <person name="Karaoz U."/>
            <person name="Brodie E.L."/>
            <person name="Williams K.H."/>
            <person name="Hubbard S.S."/>
            <person name="Banfield J.F."/>
        </authorList>
    </citation>
    <scope>NUCLEOTIDE SEQUENCE [LARGE SCALE GENOMIC DNA]</scope>
</reference>
<dbReference type="STRING" id="1802448.A2672_00330"/>
<evidence type="ECO:0000259" key="1">
    <source>
        <dbReference type="Pfam" id="PF01261"/>
    </source>
</evidence>
<feature type="domain" description="Xylose isomerase-like TIM barrel" evidence="1">
    <location>
        <begin position="44"/>
        <end position="242"/>
    </location>
</feature>
<dbReference type="SUPFAM" id="SSF51658">
    <property type="entry name" value="Xylose isomerase-like"/>
    <property type="match status" value="1"/>
</dbReference>
<organism evidence="2 3">
    <name type="scientific">Candidatus Wildermuthbacteria bacterium RIFCSPHIGHO2_01_FULL_49_22b</name>
    <dbReference type="NCBI Taxonomy" id="1802448"/>
    <lineage>
        <taxon>Bacteria</taxon>
        <taxon>Candidatus Wildermuthiibacteriota</taxon>
    </lineage>
</organism>
<dbReference type="Pfam" id="PF01261">
    <property type="entry name" value="AP_endonuc_2"/>
    <property type="match status" value="1"/>
</dbReference>
<dbReference type="InterPro" id="IPR013022">
    <property type="entry name" value="Xyl_isomerase-like_TIM-brl"/>
</dbReference>
<sequence length="256" mass="28759">MQLGLKLWSTNGDVLGQAESLIAKGTFQYVELMVVPGTDPVPFQKSGLPYVLHAAHDTWGPNPADPERLEVTRKSLEDARAWADLLGARFIVFHPGFCKPGFSAMENVLEFLKDEPADKRIVIENMASFGLDYGQVVEHAGYTKEQLELLMQDKFNFCLDLYHAMRAARSLGRNPKEYFDELLSLKPVLFHISDGDFSQTLDNHLGLKAGEFDLAFFAECIRSVPQALVTLETPREHLHSLKEDEGNAVIFRSLFS</sequence>
<proteinExistence type="predicted"/>
<evidence type="ECO:0000313" key="2">
    <source>
        <dbReference type="EMBL" id="OHA66531.1"/>
    </source>
</evidence>
<dbReference type="Proteomes" id="UP000178065">
    <property type="component" value="Unassembled WGS sequence"/>
</dbReference>
<accession>A0A1G2R374</accession>
<dbReference type="EMBL" id="MHTT01000001">
    <property type="protein sequence ID" value="OHA66531.1"/>
    <property type="molecule type" value="Genomic_DNA"/>
</dbReference>
<dbReference type="AlphaFoldDB" id="A0A1G2R374"/>
<comment type="caution">
    <text evidence="2">The sequence shown here is derived from an EMBL/GenBank/DDBJ whole genome shotgun (WGS) entry which is preliminary data.</text>
</comment>
<dbReference type="InterPro" id="IPR036237">
    <property type="entry name" value="Xyl_isomerase-like_sf"/>
</dbReference>
<name>A0A1G2R374_9BACT</name>
<evidence type="ECO:0000313" key="3">
    <source>
        <dbReference type="Proteomes" id="UP000178065"/>
    </source>
</evidence>
<dbReference type="Gene3D" id="3.20.20.150">
    <property type="entry name" value="Divalent-metal-dependent TIM barrel enzymes"/>
    <property type="match status" value="1"/>
</dbReference>